<gene>
    <name evidence="5" type="ORF">NS331_18335</name>
</gene>
<keyword evidence="1" id="KW-0805">Transcription regulation</keyword>
<dbReference type="SMART" id="SM00530">
    <property type="entry name" value="HTH_XRE"/>
    <property type="match status" value="1"/>
</dbReference>
<organism evidence="5 6">
    <name type="scientific">Pseudacidovorax intermedius</name>
    <dbReference type="NCBI Taxonomy" id="433924"/>
    <lineage>
        <taxon>Bacteria</taxon>
        <taxon>Pseudomonadati</taxon>
        <taxon>Pseudomonadota</taxon>
        <taxon>Betaproteobacteria</taxon>
        <taxon>Burkholderiales</taxon>
        <taxon>Comamonadaceae</taxon>
        <taxon>Pseudacidovorax</taxon>
    </lineage>
</organism>
<proteinExistence type="predicted"/>
<dbReference type="InterPro" id="IPR001387">
    <property type="entry name" value="Cro/C1-type_HTH"/>
</dbReference>
<feature type="domain" description="HTH cro/C1-type" evidence="4">
    <location>
        <begin position="43"/>
        <end position="76"/>
    </location>
</feature>
<keyword evidence="3" id="KW-0804">Transcription</keyword>
<dbReference type="CDD" id="cd00093">
    <property type="entry name" value="HTH_XRE"/>
    <property type="match status" value="1"/>
</dbReference>
<protein>
    <submittedName>
        <fullName evidence="5">XRE family transcriptional regulator</fullName>
    </submittedName>
</protein>
<evidence type="ECO:0000256" key="2">
    <source>
        <dbReference type="ARBA" id="ARBA00023125"/>
    </source>
</evidence>
<dbReference type="PANTHER" id="PTHR36511:SF4">
    <property type="entry name" value="ANTITOXIN MQSA"/>
    <property type="match status" value="1"/>
</dbReference>
<dbReference type="AlphaFoldDB" id="A0A147GQ09"/>
<reference evidence="5 6" key="1">
    <citation type="journal article" date="2016" name="Front. Microbiol.">
        <title>Genomic Resource of Rice Seed Associated Bacteria.</title>
        <authorList>
            <person name="Midha S."/>
            <person name="Bansal K."/>
            <person name="Sharma S."/>
            <person name="Kumar N."/>
            <person name="Patil P.P."/>
            <person name="Chaudhry V."/>
            <person name="Patil P.B."/>
        </authorList>
    </citation>
    <scope>NUCLEOTIDE SEQUENCE [LARGE SCALE GENOMIC DNA]</scope>
    <source>
        <strain evidence="5 6">NS331</strain>
    </source>
</reference>
<dbReference type="SUPFAM" id="SSF47413">
    <property type="entry name" value="lambda repressor-like DNA-binding domains"/>
    <property type="match status" value="1"/>
</dbReference>
<dbReference type="PATRIC" id="fig|433924.3.peg.645"/>
<dbReference type="Gene3D" id="1.10.260.40">
    <property type="entry name" value="lambda repressor-like DNA-binding domains"/>
    <property type="match status" value="1"/>
</dbReference>
<evidence type="ECO:0000259" key="4">
    <source>
        <dbReference type="PROSITE" id="PS50943"/>
    </source>
</evidence>
<name>A0A147GQ09_9BURK</name>
<accession>A0A147GQ09</accession>
<dbReference type="PANTHER" id="PTHR36511">
    <property type="entry name" value="MERR FAMILY BACTERIAL REGULATORY PROTEIN"/>
    <property type="match status" value="1"/>
</dbReference>
<evidence type="ECO:0000256" key="1">
    <source>
        <dbReference type="ARBA" id="ARBA00023015"/>
    </source>
</evidence>
<dbReference type="Pfam" id="PF01381">
    <property type="entry name" value="HTH_3"/>
    <property type="match status" value="1"/>
</dbReference>
<dbReference type="OrthoDB" id="9799384at2"/>
<sequence>MPRKKVDAEMQAFQNDLLEAVQDMKAGRAARVTRVDIPDAADARARVGLSQTQFAQLLGVSVRTLQNWEQGRSQPSGAAQTLIRVARAAPQVLRDVAL</sequence>
<dbReference type="RefSeq" id="WP_058643393.1">
    <property type="nucleotide sequence ID" value="NZ_LDSL01000124.1"/>
</dbReference>
<evidence type="ECO:0000313" key="5">
    <source>
        <dbReference type="EMBL" id="KTT16548.1"/>
    </source>
</evidence>
<keyword evidence="6" id="KW-1185">Reference proteome</keyword>
<dbReference type="Proteomes" id="UP000072741">
    <property type="component" value="Unassembled WGS sequence"/>
</dbReference>
<dbReference type="EMBL" id="LDSL01000124">
    <property type="protein sequence ID" value="KTT16548.1"/>
    <property type="molecule type" value="Genomic_DNA"/>
</dbReference>
<dbReference type="PROSITE" id="PS50943">
    <property type="entry name" value="HTH_CROC1"/>
    <property type="match status" value="1"/>
</dbReference>
<comment type="caution">
    <text evidence="5">The sequence shown here is derived from an EMBL/GenBank/DDBJ whole genome shotgun (WGS) entry which is preliminary data.</text>
</comment>
<dbReference type="InterPro" id="IPR052359">
    <property type="entry name" value="HTH-type_reg/antitoxin"/>
</dbReference>
<keyword evidence="2" id="KW-0238">DNA-binding</keyword>
<dbReference type="GO" id="GO:0003677">
    <property type="term" value="F:DNA binding"/>
    <property type="evidence" value="ECO:0007669"/>
    <property type="project" value="UniProtKB-KW"/>
</dbReference>
<evidence type="ECO:0000313" key="6">
    <source>
        <dbReference type="Proteomes" id="UP000072741"/>
    </source>
</evidence>
<evidence type="ECO:0000256" key="3">
    <source>
        <dbReference type="ARBA" id="ARBA00023163"/>
    </source>
</evidence>
<dbReference type="InterPro" id="IPR010982">
    <property type="entry name" value="Lambda_DNA-bd_dom_sf"/>
</dbReference>